<dbReference type="GO" id="GO:0004620">
    <property type="term" value="F:phospholipase activity"/>
    <property type="evidence" value="ECO:0007669"/>
    <property type="project" value="TreeGrafter"/>
</dbReference>
<dbReference type="SUPFAM" id="SSF53474">
    <property type="entry name" value="alpha/beta-Hydrolases"/>
    <property type="match status" value="1"/>
</dbReference>
<reference evidence="3 4" key="2">
    <citation type="submission" date="2018-10" db="EMBL/GenBank/DDBJ databases">
        <authorList>
            <consortium name="Pathogen Informatics"/>
        </authorList>
    </citation>
    <scope>NUCLEOTIDE SEQUENCE [LARGE SCALE GENOMIC DNA]</scope>
</reference>
<evidence type="ECO:0000259" key="1">
    <source>
        <dbReference type="Pfam" id="PF00561"/>
    </source>
</evidence>
<organism evidence="5">
    <name type="scientific">Enterobius vermicularis</name>
    <name type="common">Human pinworm</name>
    <dbReference type="NCBI Taxonomy" id="51028"/>
    <lineage>
        <taxon>Eukaryota</taxon>
        <taxon>Metazoa</taxon>
        <taxon>Ecdysozoa</taxon>
        <taxon>Nematoda</taxon>
        <taxon>Chromadorea</taxon>
        <taxon>Rhabditida</taxon>
        <taxon>Spirurina</taxon>
        <taxon>Oxyuridomorpha</taxon>
        <taxon>Oxyuroidea</taxon>
        <taxon>Oxyuridae</taxon>
        <taxon>Enterobius</taxon>
    </lineage>
</organism>
<dbReference type="AlphaFoldDB" id="A0A0N4V8B4"/>
<reference evidence="5" key="1">
    <citation type="submission" date="2017-02" db="UniProtKB">
        <authorList>
            <consortium name="WormBaseParasite"/>
        </authorList>
    </citation>
    <scope>IDENTIFICATION</scope>
</reference>
<dbReference type="PANTHER" id="PTHR12277:SF72">
    <property type="entry name" value="BAT5L PROTEIN"/>
    <property type="match status" value="1"/>
</dbReference>
<dbReference type="EMBL" id="UXUI01008399">
    <property type="protein sequence ID" value="VDD91407.1"/>
    <property type="molecule type" value="Genomic_DNA"/>
</dbReference>
<accession>A0A0N4V8B4</accession>
<dbReference type="GO" id="GO:0047372">
    <property type="term" value="F:monoacylglycerol lipase activity"/>
    <property type="evidence" value="ECO:0007669"/>
    <property type="project" value="TreeGrafter"/>
</dbReference>
<dbReference type="PANTHER" id="PTHR12277">
    <property type="entry name" value="ALPHA/BETA HYDROLASE DOMAIN-CONTAINING PROTEIN"/>
    <property type="match status" value="1"/>
</dbReference>
<dbReference type="InterPro" id="IPR054518">
    <property type="entry name" value="ABHD16_N"/>
</dbReference>
<gene>
    <name evidence="3" type="ORF">EVEC_LOCUS6158</name>
</gene>
<dbReference type="GO" id="GO:0006660">
    <property type="term" value="P:phosphatidylserine catabolic process"/>
    <property type="evidence" value="ECO:0007669"/>
    <property type="project" value="TreeGrafter"/>
</dbReference>
<dbReference type="STRING" id="51028.A0A0N4V8B4"/>
<evidence type="ECO:0000259" key="2">
    <source>
        <dbReference type="Pfam" id="PF22990"/>
    </source>
</evidence>
<dbReference type="WBParaSite" id="EVEC_0000658401-mRNA-1">
    <property type="protein sequence ID" value="EVEC_0000658401-mRNA-1"/>
    <property type="gene ID" value="EVEC_0000658401"/>
</dbReference>
<name>A0A0N4V8B4_ENTVE</name>
<feature type="domain" description="Phosphatidylserine Lipase ABHD16 N-terminal" evidence="2">
    <location>
        <begin position="46"/>
        <end position="160"/>
    </location>
</feature>
<sequence>MLLSVVNAKVRAQGSTFNCLVYKIAKCESSEDKRGERGIMGLRNLALNYMIGPRLYAVYSQEASRYKLNSMESISDLIHVCTTVFPLLVVYAYRNSLVNLSFVRSCTEVVIAYYSVAYGFRFIGRVSNPEYRNFSRGLIRQNSEPKKSDTDALLTKYDYEIFASPLAFQAKSLKRHYVSLKETDMPPEVPCYLRPIRDFVAYLCANTFGRRMVYPGSTALVQFLFSSLLLENRRKLILRQSGRRNVISTTDKNRIDTVFFDRRGEGEKGSTLVITCEGNAAFYETGIMSTPLSLGYSVLGWNAPGFAESSGQPTPSQILCAMDAVMQLALEKLGFEENQVIIYAWSIGGFPATWAAMNFPKIQGLMLDATFDDLLPLALARMPDSLSPLVHYTIRKHLNLPVAAQLSCYKGPVVLIRRRRDELLATLEHGSDEEKLLSNRTNELLKLQQLSGLKFSNLDHELYVDMWLASNADERSQLEDQVDKWQGPVPNSVEHLNDERRISLIFHLCSWYFIDFNSEHNTPLDPTLFSLPVAL</sequence>
<dbReference type="Proteomes" id="UP000274131">
    <property type="component" value="Unassembled WGS sequence"/>
</dbReference>
<evidence type="ECO:0000313" key="4">
    <source>
        <dbReference type="Proteomes" id="UP000274131"/>
    </source>
</evidence>
<evidence type="ECO:0000313" key="3">
    <source>
        <dbReference type="EMBL" id="VDD91407.1"/>
    </source>
</evidence>
<dbReference type="Gene3D" id="3.40.50.1820">
    <property type="entry name" value="alpha/beta hydrolase"/>
    <property type="match status" value="1"/>
</dbReference>
<dbReference type="Pfam" id="PF22990">
    <property type="entry name" value="ABHD16_N"/>
    <property type="match status" value="1"/>
</dbReference>
<proteinExistence type="predicted"/>
<dbReference type="OrthoDB" id="6412627at2759"/>
<evidence type="ECO:0000313" key="5">
    <source>
        <dbReference type="WBParaSite" id="EVEC_0000658401-mRNA-1"/>
    </source>
</evidence>
<dbReference type="GO" id="GO:0012505">
    <property type="term" value="C:endomembrane system"/>
    <property type="evidence" value="ECO:0007669"/>
    <property type="project" value="TreeGrafter"/>
</dbReference>
<dbReference type="InterPro" id="IPR000073">
    <property type="entry name" value="AB_hydrolase_1"/>
</dbReference>
<keyword evidence="4" id="KW-1185">Reference proteome</keyword>
<dbReference type="Pfam" id="PF00561">
    <property type="entry name" value="Abhydrolase_1"/>
    <property type="match status" value="1"/>
</dbReference>
<dbReference type="GO" id="GO:0052651">
    <property type="term" value="P:monoacylglycerol catabolic process"/>
    <property type="evidence" value="ECO:0007669"/>
    <property type="project" value="TreeGrafter"/>
</dbReference>
<protein>
    <submittedName>
        <fullName evidence="5">AB hydrolase-1 domain-containing protein</fullName>
    </submittedName>
</protein>
<feature type="domain" description="AB hydrolase-1" evidence="1">
    <location>
        <begin position="274"/>
        <end position="399"/>
    </location>
</feature>
<dbReference type="InterPro" id="IPR029058">
    <property type="entry name" value="AB_hydrolase_fold"/>
</dbReference>